<proteinExistence type="predicted"/>
<dbReference type="Proteomes" id="UP000297716">
    <property type="component" value="Unassembled WGS sequence"/>
</dbReference>
<protein>
    <submittedName>
        <fullName evidence="2">Uncharacterized protein</fullName>
    </submittedName>
</protein>
<organism evidence="2 3">
    <name type="scientific">Xylaria hypoxylon</name>
    <dbReference type="NCBI Taxonomy" id="37992"/>
    <lineage>
        <taxon>Eukaryota</taxon>
        <taxon>Fungi</taxon>
        <taxon>Dikarya</taxon>
        <taxon>Ascomycota</taxon>
        <taxon>Pezizomycotina</taxon>
        <taxon>Sordariomycetes</taxon>
        <taxon>Xylariomycetidae</taxon>
        <taxon>Xylariales</taxon>
        <taxon>Xylariaceae</taxon>
        <taxon>Xylaria</taxon>
    </lineage>
</organism>
<accession>A0A4Z0YE77</accession>
<sequence>MTDTLKSSMLDSVDVEPSKPSKNTAAEAYCATVISNLEGWKGLTLPCTRESRRATIEQLDTRVRRLENRLGINPPPPMDTPSWDSLMWRVARLHRNMAVGAGARWSAAPPVTPTLSLLRSTVTSIGGIGPQSWALFTAGDDLQEDDLLEAAAQFLCHLAGKRNLKIVGSFELKQICKLALDLSLGTTGGLGPGVLSWMTGKYQKEKQANKTGVKARIAGVFRKLAFWRRRHDGDETDSDTSSTRSSSTL</sequence>
<gene>
    <name evidence="2" type="ORF">E0Z10_g7318</name>
</gene>
<feature type="compositionally biased region" description="Polar residues" evidence="1">
    <location>
        <begin position="1"/>
        <end position="10"/>
    </location>
</feature>
<feature type="region of interest" description="Disordered" evidence="1">
    <location>
        <begin position="1"/>
        <end position="22"/>
    </location>
</feature>
<evidence type="ECO:0000313" key="3">
    <source>
        <dbReference type="Proteomes" id="UP000297716"/>
    </source>
</evidence>
<reference evidence="2 3" key="1">
    <citation type="submission" date="2019-03" db="EMBL/GenBank/DDBJ databases">
        <title>Draft genome sequence of Xylaria hypoxylon DSM 108379, a ubiquitous saprotrophic-parasitic fungi on hardwood.</title>
        <authorList>
            <person name="Buettner E."/>
            <person name="Leonhardt S."/>
            <person name="Gebauer A.M."/>
            <person name="Liers C."/>
            <person name="Hofrichter M."/>
            <person name="Kellner H."/>
        </authorList>
    </citation>
    <scope>NUCLEOTIDE SEQUENCE [LARGE SCALE GENOMIC DNA]</scope>
    <source>
        <strain evidence="2 3">DSM 108379</strain>
    </source>
</reference>
<dbReference type="EMBL" id="SKBN01000168">
    <property type="protein sequence ID" value="TGJ81437.1"/>
    <property type="molecule type" value="Genomic_DNA"/>
</dbReference>
<comment type="caution">
    <text evidence="2">The sequence shown here is derived from an EMBL/GenBank/DDBJ whole genome shotgun (WGS) entry which is preliminary data.</text>
</comment>
<keyword evidence="3" id="KW-1185">Reference proteome</keyword>
<evidence type="ECO:0000313" key="2">
    <source>
        <dbReference type="EMBL" id="TGJ81437.1"/>
    </source>
</evidence>
<dbReference type="OrthoDB" id="5148843at2759"/>
<evidence type="ECO:0000256" key="1">
    <source>
        <dbReference type="SAM" id="MobiDB-lite"/>
    </source>
</evidence>
<dbReference type="AlphaFoldDB" id="A0A4Z0YE77"/>
<name>A0A4Z0YE77_9PEZI</name>